<evidence type="ECO:0000313" key="2">
    <source>
        <dbReference type="Proteomes" id="UP000276133"/>
    </source>
</evidence>
<dbReference type="EMBL" id="REGN01004105">
    <property type="protein sequence ID" value="RNA19085.1"/>
    <property type="molecule type" value="Genomic_DNA"/>
</dbReference>
<evidence type="ECO:0000313" key="1">
    <source>
        <dbReference type="EMBL" id="RNA19085.1"/>
    </source>
</evidence>
<sequence length="68" mass="8305">MILWRYRSESQKNLSENALTNNRNAQIQHRYINKILRSFKKVIFINLKSKLHSDIRQIDAFRNKIFEL</sequence>
<organism evidence="1 2">
    <name type="scientific">Brachionus plicatilis</name>
    <name type="common">Marine rotifer</name>
    <name type="synonym">Brachionus muelleri</name>
    <dbReference type="NCBI Taxonomy" id="10195"/>
    <lineage>
        <taxon>Eukaryota</taxon>
        <taxon>Metazoa</taxon>
        <taxon>Spiralia</taxon>
        <taxon>Gnathifera</taxon>
        <taxon>Rotifera</taxon>
        <taxon>Eurotatoria</taxon>
        <taxon>Monogononta</taxon>
        <taxon>Pseudotrocha</taxon>
        <taxon>Ploima</taxon>
        <taxon>Brachionidae</taxon>
        <taxon>Brachionus</taxon>
    </lineage>
</organism>
<name>A0A3M7R776_BRAPC</name>
<gene>
    <name evidence="1" type="ORF">BpHYR1_029524</name>
</gene>
<comment type="caution">
    <text evidence="1">The sequence shown here is derived from an EMBL/GenBank/DDBJ whole genome shotgun (WGS) entry which is preliminary data.</text>
</comment>
<dbReference type="Proteomes" id="UP000276133">
    <property type="component" value="Unassembled WGS sequence"/>
</dbReference>
<protein>
    <submittedName>
        <fullName evidence="1">Uncharacterized protein</fullName>
    </submittedName>
</protein>
<keyword evidence="2" id="KW-1185">Reference proteome</keyword>
<accession>A0A3M7R776</accession>
<reference evidence="1 2" key="1">
    <citation type="journal article" date="2018" name="Sci. Rep.">
        <title>Genomic signatures of local adaptation to the degree of environmental predictability in rotifers.</title>
        <authorList>
            <person name="Franch-Gras L."/>
            <person name="Hahn C."/>
            <person name="Garcia-Roger E.M."/>
            <person name="Carmona M.J."/>
            <person name="Serra M."/>
            <person name="Gomez A."/>
        </authorList>
    </citation>
    <scope>NUCLEOTIDE SEQUENCE [LARGE SCALE GENOMIC DNA]</scope>
    <source>
        <strain evidence="1">HYR1</strain>
    </source>
</reference>
<dbReference type="AlphaFoldDB" id="A0A3M7R776"/>
<proteinExistence type="predicted"/>